<proteinExistence type="predicted"/>
<keyword evidence="1" id="KW-0472">Membrane</keyword>
<sequence>MLRRICQTSLVVIVRLWNPDVDVIYAMFVAFTAAIIHAYMQPYREALGSQLQAAILYNFCCEQLMLFTSKLMPKDGGLVTTLTFCLVAFQLVLVITVLMCSSAKLLAGYVRIRHLAYTFCAKHFRTLMSKARLPDNKRPYAIDTVDEDPTKPHEIVCKQVSHKSTTSQS</sequence>
<comment type="caution">
    <text evidence="2">The sequence shown here is derived from an EMBL/GenBank/DDBJ whole genome shotgun (WGS) entry which is preliminary data.</text>
</comment>
<dbReference type="AlphaFoldDB" id="A0AAE0ETG9"/>
<evidence type="ECO:0000313" key="3">
    <source>
        <dbReference type="Proteomes" id="UP001190700"/>
    </source>
</evidence>
<organism evidence="2 3">
    <name type="scientific">Cymbomonas tetramitiformis</name>
    <dbReference type="NCBI Taxonomy" id="36881"/>
    <lineage>
        <taxon>Eukaryota</taxon>
        <taxon>Viridiplantae</taxon>
        <taxon>Chlorophyta</taxon>
        <taxon>Pyramimonadophyceae</taxon>
        <taxon>Pyramimonadales</taxon>
        <taxon>Pyramimonadaceae</taxon>
        <taxon>Cymbomonas</taxon>
    </lineage>
</organism>
<feature type="transmembrane region" description="Helical" evidence="1">
    <location>
        <begin position="78"/>
        <end position="101"/>
    </location>
</feature>
<accession>A0AAE0ETG9</accession>
<keyword evidence="1" id="KW-0812">Transmembrane</keyword>
<feature type="transmembrane region" description="Helical" evidence="1">
    <location>
        <begin position="21"/>
        <end position="40"/>
    </location>
</feature>
<keyword evidence="1" id="KW-1133">Transmembrane helix</keyword>
<evidence type="ECO:0000256" key="1">
    <source>
        <dbReference type="SAM" id="Phobius"/>
    </source>
</evidence>
<gene>
    <name evidence="2" type="ORF">CYMTET_51648</name>
</gene>
<evidence type="ECO:0000313" key="2">
    <source>
        <dbReference type="EMBL" id="KAK3238330.1"/>
    </source>
</evidence>
<reference evidence="2 3" key="1">
    <citation type="journal article" date="2015" name="Genome Biol. Evol.">
        <title>Comparative Genomics of a Bacterivorous Green Alga Reveals Evolutionary Causalities and Consequences of Phago-Mixotrophic Mode of Nutrition.</title>
        <authorList>
            <person name="Burns J.A."/>
            <person name="Paasch A."/>
            <person name="Narechania A."/>
            <person name="Kim E."/>
        </authorList>
    </citation>
    <scope>NUCLEOTIDE SEQUENCE [LARGE SCALE GENOMIC DNA]</scope>
    <source>
        <strain evidence="2 3">PLY_AMNH</strain>
    </source>
</reference>
<keyword evidence="3" id="KW-1185">Reference proteome</keyword>
<name>A0AAE0ETG9_9CHLO</name>
<protein>
    <submittedName>
        <fullName evidence="2">Uncharacterized protein</fullName>
    </submittedName>
</protein>
<dbReference type="EMBL" id="LGRX02034254">
    <property type="protein sequence ID" value="KAK3238330.1"/>
    <property type="molecule type" value="Genomic_DNA"/>
</dbReference>
<dbReference type="Proteomes" id="UP001190700">
    <property type="component" value="Unassembled WGS sequence"/>
</dbReference>